<keyword evidence="3" id="KW-1185">Reference proteome</keyword>
<evidence type="ECO:0000259" key="1">
    <source>
        <dbReference type="Pfam" id="PF13449"/>
    </source>
</evidence>
<dbReference type="InterPro" id="IPR027372">
    <property type="entry name" value="Phytase-like_dom"/>
</dbReference>
<protein>
    <recommendedName>
        <fullName evidence="1">Phytase-like domain-containing protein</fullName>
    </recommendedName>
</protein>
<dbReference type="EMBL" id="AP018203">
    <property type="protein sequence ID" value="BAY57701.1"/>
    <property type="molecule type" value="Genomic_DNA"/>
</dbReference>
<evidence type="ECO:0000313" key="3">
    <source>
        <dbReference type="Proteomes" id="UP000217895"/>
    </source>
</evidence>
<accession>A0A1Z4JLU0</accession>
<reference evidence="2 3" key="1">
    <citation type="submission" date="2017-06" db="EMBL/GenBank/DDBJ databases">
        <title>Genome sequencing of cyanobaciteial culture collection at National Institute for Environmental Studies (NIES).</title>
        <authorList>
            <person name="Hirose Y."/>
            <person name="Shimura Y."/>
            <person name="Fujisawa T."/>
            <person name="Nakamura Y."/>
            <person name="Kawachi M."/>
        </authorList>
    </citation>
    <scope>NUCLEOTIDE SEQUENCE [LARGE SCALE GENOMIC DNA]</scope>
    <source>
        <strain evidence="2 3">NIES-2135</strain>
    </source>
</reference>
<name>A0A1Z4JLU0_LEPBY</name>
<dbReference type="Proteomes" id="UP000217895">
    <property type="component" value="Chromosome"/>
</dbReference>
<proteinExistence type="predicted"/>
<gene>
    <name evidence="2" type="ORF">NIES2135_45720</name>
</gene>
<dbReference type="Pfam" id="PF13449">
    <property type="entry name" value="Phytase-like"/>
    <property type="match status" value="1"/>
</dbReference>
<sequence>MRKLFHKSWIAPFLAIVLLILFLRSAVTAQNLTTLVGFAALPADVFVPGANSGAKISANGRTGSFNGQPIQGLSAVQFADRDSFWFLTDNGFGSKENSSDFLLRLYQVTPNFRGRGGNGEVKPLKFFQLIDHDRKVPFKLVNEESRMLTGADFDPESLVIASDRSVWIGDEFGPYLLHFDQYGKLLAPPISTPDLKGGWVRSPQSSDKPNLAASKGFEAMAINPDRTKIYPMLEGTVKGDPEGVLRIYQVDAQTGKFNGLAGYYKLENSEHAPGDMTVINENEYLVIERDAKQGKEAKFKKIYKIDLTRKDKNQYFEKQEIADLLNIEDPNDLNRDKNKQFQFPFVTIENLLVLDANTILVANDNNYPFTMARPPYIDNTEIILLRLARSLNLDSRIGLPKR</sequence>
<dbReference type="PANTHER" id="PTHR37957">
    <property type="entry name" value="BLR7070 PROTEIN"/>
    <property type="match status" value="1"/>
</dbReference>
<organism evidence="2 3">
    <name type="scientific">Leptolyngbya boryana NIES-2135</name>
    <dbReference type="NCBI Taxonomy" id="1973484"/>
    <lineage>
        <taxon>Bacteria</taxon>
        <taxon>Bacillati</taxon>
        <taxon>Cyanobacteriota</taxon>
        <taxon>Cyanophyceae</taxon>
        <taxon>Leptolyngbyales</taxon>
        <taxon>Leptolyngbyaceae</taxon>
        <taxon>Leptolyngbya group</taxon>
        <taxon>Leptolyngbya</taxon>
    </lineage>
</organism>
<dbReference type="PANTHER" id="PTHR37957:SF1">
    <property type="entry name" value="PHYTASE-LIKE DOMAIN-CONTAINING PROTEIN"/>
    <property type="match status" value="1"/>
</dbReference>
<dbReference type="AlphaFoldDB" id="A0A1Z4JLU0"/>
<feature type="domain" description="Phytase-like" evidence="1">
    <location>
        <begin position="68"/>
        <end position="367"/>
    </location>
</feature>
<evidence type="ECO:0000313" key="2">
    <source>
        <dbReference type="EMBL" id="BAY57701.1"/>
    </source>
</evidence>